<dbReference type="RefSeq" id="WP_222968740.1">
    <property type="nucleotide sequence ID" value="NZ_JAINZZ010000073.1"/>
</dbReference>
<dbReference type="Proteomes" id="UP000778578">
    <property type="component" value="Unassembled WGS sequence"/>
</dbReference>
<accession>A0ABS7QGZ9</accession>
<feature type="signal peptide" evidence="1">
    <location>
        <begin position="1"/>
        <end position="29"/>
    </location>
</feature>
<comment type="caution">
    <text evidence="3">The sequence shown here is derived from an EMBL/GenBank/DDBJ whole genome shotgun (WGS) entry which is preliminary data.</text>
</comment>
<organism evidence="3 4">
    <name type="scientific">Actinacidiphila acidipaludis</name>
    <dbReference type="NCBI Taxonomy" id="2873382"/>
    <lineage>
        <taxon>Bacteria</taxon>
        <taxon>Bacillati</taxon>
        <taxon>Actinomycetota</taxon>
        <taxon>Actinomycetes</taxon>
        <taxon>Kitasatosporales</taxon>
        <taxon>Streptomycetaceae</taxon>
        <taxon>Actinacidiphila</taxon>
    </lineage>
</organism>
<keyword evidence="1" id="KW-0732">Signal</keyword>
<dbReference type="PROSITE" id="PS52045">
    <property type="entry name" value="NEPROSIN_PEP_CD"/>
    <property type="match status" value="1"/>
</dbReference>
<dbReference type="EMBL" id="JAINZZ010000073">
    <property type="protein sequence ID" value="MBY8882433.1"/>
    <property type="molecule type" value="Genomic_DNA"/>
</dbReference>
<evidence type="ECO:0000313" key="4">
    <source>
        <dbReference type="Proteomes" id="UP000778578"/>
    </source>
</evidence>
<dbReference type="InterPro" id="IPR053168">
    <property type="entry name" value="Glutamic_endopeptidase"/>
</dbReference>
<sequence>MRIRPALSGALATCSLILLSSVSSAPAQASGTAAPTVPPTSASATATGPTCWYGACYDYVYGRQITDTSGASVRMKIEDPEVDPAQTGEHSLQELALQDTARVSTVEVGWTVDPELNGDSRPHLFVYHWVDGQTSCYNGCGFVPVSRTVTAGMPLHAGRAAEFGPRNIGGDWWVLFGGQKVGYFPGSLWNGAYDRAQVVTAFGEVAENADDVPSCTDMGNGRWGSGPAASWVDGYRLYEAADRPRFTVTASSPGSYDYGKASATSFRLGGPGAGPC</sequence>
<reference evidence="3 4" key="1">
    <citation type="submission" date="2021-08" db="EMBL/GenBank/DDBJ databases">
        <title>WGS of actinomycetes from Thailand.</title>
        <authorList>
            <person name="Thawai C."/>
        </authorList>
    </citation>
    <scope>NUCLEOTIDE SEQUENCE [LARGE SCALE GENOMIC DNA]</scope>
    <source>
        <strain evidence="3 4">PLK6-54</strain>
    </source>
</reference>
<keyword evidence="4" id="KW-1185">Reference proteome</keyword>
<feature type="domain" description="Neprosin PEP catalytic" evidence="2">
    <location>
        <begin position="47"/>
        <end position="276"/>
    </location>
</feature>
<evidence type="ECO:0000313" key="3">
    <source>
        <dbReference type="EMBL" id="MBY8882433.1"/>
    </source>
</evidence>
<gene>
    <name evidence="3" type="ORF">K7862_33060</name>
</gene>
<dbReference type="Pfam" id="PF03080">
    <property type="entry name" value="Neprosin"/>
    <property type="match status" value="1"/>
</dbReference>
<dbReference type="PANTHER" id="PTHR31589">
    <property type="entry name" value="PROTEIN, PUTATIVE (DUF239)-RELATED-RELATED"/>
    <property type="match status" value="1"/>
</dbReference>
<evidence type="ECO:0000256" key="1">
    <source>
        <dbReference type="SAM" id="SignalP"/>
    </source>
</evidence>
<proteinExistence type="predicted"/>
<protein>
    <submittedName>
        <fullName evidence="3">Neprosin family prolyl endopeptidase</fullName>
    </submittedName>
</protein>
<name>A0ABS7QGZ9_9ACTN</name>
<feature type="chain" id="PRO_5045993955" evidence="1">
    <location>
        <begin position="30"/>
        <end position="276"/>
    </location>
</feature>
<evidence type="ECO:0000259" key="2">
    <source>
        <dbReference type="PROSITE" id="PS52045"/>
    </source>
</evidence>
<dbReference type="PANTHER" id="PTHR31589:SF110">
    <property type="entry name" value="PROTEIN, PUTATIVE (DUF239)-RELATED"/>
    <property type="match status" value="1"/>
</dbReference>
<dbReference type="InterPro" id="IPR004314">
    <property type="entry name" value="Neprosin"/>
</dbReference>